<feature type="compositionally biased region" description="Pro residues" evidence="1">
    <location>
        <begin position="188"/>
        <end position="210"/>
    </location>
</feature>
<gene>
    <name evidence="2" type="ORF">Vbra_19230</name>
</gene>
<evidence type="ECO:0000313" key="2">
    <source>
        <dbReference type="EMBL" id="CEM37382.1"/>
    </source>
</evidence>
<name>A0A0G4H1B0_VITBC</name>
<dbReference type="InParanoid" id="A0A0G4H1B0"/>
<evidence type="ECO:0008006" key="4">
    <source>
        <dbReference type="Google" id="ProtNLM"/>
    </source>
</evidence>
<sequence length="596" mass="66616">MIGAGGSREPSQKRRHPNGEGEENFLDITIEHSQRVTEELIKLRNAIIEKDRAMGGTGDLTAPSAESMRDVLEFNVAGETVRARRSTLCAAKGSVLALMFCGKFDAAFIRDEKNRIFIQCYGPAFKWLVGELIMYEGEQIENVALPASKQKDAAFTYWVELLMYIPSTKRRANYTAPPPPSQGHNQPQPAPQPYQHPPPPAHHQPQPQPQPQQLLQGLVNAIRMLIPLAFDDMAAQLERLEAIRPLLKSGNAEEDSLVSIDVSGSAVTVTKAVATSLGDDSTFANRFLKYDPLTVDVAPEYVQRVVNVVARAFMKRTTVKALDVQRAVGESDIKGFRHALTMYGLHDVRYMGPVDGLLENEHLQKMRQWCEKYSEAPAIPPCVGEPVIRIYKATMDGWRWLHLLYAVKGHSPLLIIFKVADSNELFASLIEGPIEVTGPAASRPGIKSHAFKLQGTESHPYVGALGWADKLNIAGTQVVVEDIFDPRAPENRERDRYTRDLSAVLRAAGTFDFGTRRADQWQTAPPASDETLKSCQGNTTHKCEPADWHQWDRPSVHSWDYYCSGDHRDYPFWYPVSIKGWQFELAELEAYRLGGA</sequence>
<protein>
    <recommendedName>
        <fullName evidence="4">BTB domain-containing protein</fullName>
    </recommendedName>
</protein>
<keyword evidence="3" id="KW-1185">Reference proteome</keyword>
<dbReference type="InterPro" id="IPR011333">
    <property type="entry name" value="SKP1/BTB/POZ_sf"/>
</dbReference>
<proteinExistence type="predicted"/>
<feature type="region of interest" description="Disordered" evidence="1">
    <location>
        <begin position="1"/>
        <end position="23"/>
    </location>
</feature>
<dbReference type="VEuPathDB" id="CryptoDB:Vbra_19230"/>
<dbReference type="Proteomes" id="UP000041254">
    <property type="component" value="Unassembled WGS sequence"/>
</dbReference>
<feature type="region of interest" description="Disordered" evidence="1">
    <location>
        <begin position="172"/>
        <end position="211"/>
    </location>
</feature>
<organism evidence="2 3">
    <name type="scientific">Vitrella brassicaformis (strain CCMP3155)</name>
    <dbReference type="NCBI Taxonomy" id="1169540"/>
    <lineage>
        <taxon>Eukaryota</taxon>
        <taxon>Sar</taxon>
        <taxon>Alveolata</taxon>
        <taxon>Colpodellida</taxon>
        <taxon>Vitrellaceae</taxon>
        <taxon>Vitrella</taxon>
    </lineage>
</organism>
<dbReference type="PhylomeDB" id="A0A0G4H1B0"/>
<accession>A0A0G4H1B0</accession>
<dbReference type="OrthoDB" id="2414723at2759"/>
<evidence type="ECO:0000256" key="1">
    <source>
        <dbReference type="SAM" id="MobiDB-lite"/>
    </source>
</evidence>
<dbReference type="SUPFAM" id="SSF54695">
    <property type="entry name" value="POZ domain"/>
    <property type="match status" value="1"/>
</dbReference>
<dbReference type="SUPFAM" id="SSF81995">
    <property type="entry name" value="beta-sandwich domain of Sec23/24"/>
    <property type="match status" value="1"/>
</dbReference>
<dbReference type="AlphaFoldDB" id="A0A0G4H1B0"/>
<dbReference type="Gene3D" id="3.30.710.10">
    <property type="entry name" value="Potassium Channel Kv1.1, Chain A"/>
    <property type="match status" value="1"/>
</dbReference>
<dbReference type="EMBL" id="CDMY01000938">
    <property type="protein sequence ID" value="CEM37382.1"/>
    <property type="molecule type" value="Genomic_DNA"/>
</dbReference>
<reference evidence="2 3" key="1">
    <citation type="submission" date="2014-11" db="EMBL/GenBank/DDBJ databases">
        <authorList>
            <person name="Zhu J."/>
            <person name="Qi W."/>
            <person name="Song R."/>
        </authorList>
    </citation>
    <scope>NUCLEOTIDE SEQUENCE [LARGE SCALE GENOMIC DNA]</scope>
</reference>
<evidence type="ECO:0000313" key="3">
    <source>
        <dbReference type="Proteomes" id="UP000041254"/>
    </source>
</evidence>